<sequence length="277" mass="31555">MYSNIKDSVHGKNAIEKKKQDMKPRFVSMNDNNDREINFGVIEIGGNNKASTEESKVISIRTYSNLNTENSAEVYSERKPANNAWIICENKLFRLKGCVLEETSYSEKVDDMTTIEDGSVLLLQIQPCYIKRLLGNRVLNFAYPGSNTPQCIQAISDNTVIVLCEVNRPVFSSNKNDSKRKREVIQLDDNGVVQFRFHFQYDKDCMPIEIIVKNTSDMYILFKDAYYTPPASKIVRIDLKTKTLDEDTVFYGAIGMTVSSKFICNGLCFLSQVSRLL</sequence>
<evidence type="ECO:0000313" key="2">
    <source>
        <dbReference type="Proteomes" id="UP000683360"/>
    </source>
</evidence>
<comment type="caution">
    <text evidence="1">The sequence shown here is derived from an EMBL/GenBank/DDBJ whole genome shotgun (WGS) entry which is preliminary data.</text>
</comment>
<dbReference type="AlphaFoldDB" id="A0A8S3SIL7"/>
<dbReference type="EMBL" id="CAJPWZ010001649">
    <property type="protein sequence ID" value="CAG2220072.1"/>
    <property type="molecule type" value="Genomic_DNA"/>
</dbReference>
<dbReference type="OrthoDB" id="6203604at2759"/>
<keyword evidence="2" id="KW-1185">Reference proteome</keyword>
<gene>
    <name evidence="1" type="ORF">MEDL_33541</name>
</gene>
<name>A0A8S3SIL7_MYTED</name>
<evidence type="ECO:0000313" key="1">
    <source>
        <dbReference type="EMBL" id="CAG2220072.1"/>
    </source>
</evidence>
<proteinExistence type="predicted"/>
<organism evidence="1 2">
    <name type="scientific">Mytilus edulis</name>
    <name type="common">Blue mussel</name>
    <dbReference type="NCBI Taxonomy" id="6550"/>
    <lineage>
        <taxon>Eukaryota</taxon>
        <taxon>Metazoa</taxon>
        <taxon>Spiralia</taxon>
        <taxon>Lophotrochozoa</taxon>
        <taxon>Mollusca</taxon>
        <taxon>Bivalvia</taxon>
        <taxon>Autobranchia</taxon>
        <taxon>Pteriomorphia</taxon>
        <taxon>Mytilida</taxon>
        <taxon>Mytiloidea</taxon>
        <taxon>Mytilidae</taxon>
        <taxon>Mytilinae</taxon>
        <taxon>Mytilus</taxon>
    </lineage>
</organism>
<dbReference type="Proteomes" id="UP000683360">
    <property type="component" value="Unassembled WGS sequence"/>
</dbReference>
<protein>
    <submittedName>
        <fullName evidence="1">Uncharacterized protein</fullName>
    </submittedName>
</protein>
<accession>A0A8S3SIL7</accession>
<reference evidence="1" key="1">
    <citation type="submission" date="2021-03" db="EMBL/GenBank/DDBJ databases">
        <authorList>
            <person name="Bekaert M."/>
        </authorList>
    </citation>
    <scope>NUCLEOTIDE SEQUENCE</scope>
</reference>